<comment type="caution">
    <text evidence="3">The sequence shown here is derived from an EMBL/GenBank/DDBJ whole genome shotgun (WGS) entry which is preliminary data.</text>
</comment>
<dbReference type="AlphaFoldDB" id="A0A1E3LRY4"/>
<name>A0A1E3LRY4_9SPHN</name>
<protein>
    <recommendedName>
        <fullName evidence="2">Ice-binding protein C-terminal domain-containing protein</fullName>
    </recommendedName>
</protein>
<gene>
    <name evidence="3" type="ORF">BFL28_05795</name>
</gene>
<sequence>MAASASEHRLQMRILFVLSLLGALVALAFSQTAGLFNPPSIIAAGAQTPEELASITPGSAQGGAGGFVPGTRRPFAGNRNITPRTPGVQQPGAQQPGAIDDGLGGPVETADATGAVPPSIATDLGTVPAGFAPGTSAPGGGSTDFGPGAGLPGGGPAGAPGASANPPTNPNDPGTGNPGTGDPGTGNPGTGTPGDPGTPTNPGTPTTPVPEPATWLIMIVGIAIIGGALRRRKPVTVDGSLAHA</sequence>
<feature type="compositionally biased region" description="Gly residues" evidence="1">
    <location>
        <begin position="137"/>
        <end position="158"/>
    </location>
</feature>
<dbReference type="EMBL" id="MDDS01000068">
    <property type="protein sequence ID" value="ODP36499.1"/>
    <property type="molecule type" value="Genomic_DNA"/>
</dbReference>
<organism evidence="3 4">
    <name type="scientific">Sphingomonas turrisvirgatae</name>
    <dbReference type="NCBI Taxonomy" id="1888892"/>
    <lineage>
        <taxon>Bacteria</taxon>
        <taxon>Pseudomonadati</taxon>
        <taxon>Pseudomonadota</taxon>
        <taxon>Alphaproteobacteria</taxon>
        <taxon>Sphingomonadales</taxon>
        <taxon>Sphingomonadaceae</taxon>
        <taxon>Sphingomonas</taxon>
    </lineage>
</organism>
<reference evidence="3 4" key="1">
    <citation type="submission" date="2016-08" db="EMBL/GenBank/DDBJ databases">
        <title>Draft genome of the agarase producing Sphingomonas sp. MCT13.</title>
        <authorList>
            <person name="D'Andrea M.M."/>
            <person name="Rossolini G.M."/>
            <person name="Thaller M.C."/>
        </authorList>
    </citation>
    <scope>NUCLEOTIDE SEQUENCE [LARGE SCALE GENOMIC DNA]</scope>
    <source>
        <strain evidence="3 4">MCT13</strain>
    </source>
</reference>
<feature type="compositionally biased region" description="Low complexity" evidence="1">
    <location>
        <begin position="195"/>
        <end position="204"/>
    </location>
</feature>
<dbReference type="Pfam" id="PF07589">
    <property type="entry name" value="PEP-CTERM"/>
    <property type="match status" value="1"/>
</dbReference>
<feature type="region of interest" description="Disordered" evidence="1">
    <location>
        <begin position="73"/>
        <end position="210"/>
    </location>
</feature>
<dbReference type="InterPro" id="IPR013424">
    <property type="entry name" value="Ice-binding_C"/>
</dbReference>
<accession>A0A1E3LRY4</accession>
<dbReference type="Proteomes" id="UP000094487">
    <property type="component" value="Unassembled WGS sequence"/>
</dbReference>
<dbReference type="NCBIfam" id="NF035944">
    <property type="entry name" value="PEPxxWA-CTERM"/>
    <property type="match status" value="1"/>
</dbReference>
<evidence type="ECO:0000313" key="4">
    <source>
        <dbReference type="Proteomes" id="UP000094487"/>
    </source>
</evidence>
<feature type="compositionally biased region" description="Gly residues" evidence="1">
    <location>
        <begin position="176"/>
        <end position="194"/>
    </location>
</feature>
<dbReference type="RefSeq" id="WP_069321765.1">
    <property type="nucleotide sequence ID" value="NZ_MDDS01000068.1"/>
</dbReference>
<dbReference type="STRING" id="1888892.BFL28_05795"/>
<keyword evidence="4" id="KW-1185">Reference proteome</keyword>
<evidence type="ECO:0000256" key="1">
    <source>
        <dbReference type="SAM" id="MobiDB-lite"/>
    </source>
</evidence>
<feature type="domain" description="Ice-binding protein C-terminal" evidence="2">
    <location>
        <begin position="208"/>
        <end position="232"/>
    </location>
</feature>
<proteinExistence type="predicted"/>
<evidence type="ECO:0000313" key="3">
    <source>
        <dbReference type="EMBL" id="ODP36499.1"/>
    </source>
</evidence>
<evidence type="ECO:0000259" key="2">
    <source>
        <dbReference type="Pfam" id="PF07589"/>
    </source>
</evidence>
<dbReference type="NCBIfam" id="TIGR02595">
    <property type="entry name" value="PEP_CTERM"/>
    <property type="match status" value="1"/>
</dbReference>
<feature type="compositionally biased region" description="Low complexity" evidence="1">
    <location>
        <begin position="89"/>
        <end position="98"/>
    </location>
</feature>
<feature type="compositionally biased region" description="Low complexity" evidence="1">
    <location>
        <begin position="159"/>
        <end position="175"/>
    </location>
</feature>